<dbReference type="AlphaFoldDB" id="A0A937UTJ0"/>
<protein>
    <submittedName>
        <fullName evidence="2">DUF4235 domain-containing protein</fullName>
    </submittedName>
</protein>
<evidence type="ECO:0000256" key="1">
    <source>
        <dbReference type="SAM" id="Phobius"/>
    </source>
</evidence>
<evidence type="ECO:0000313" key="3">
    <source>
        <dbReference type="Proteomes" id="UP000604475"/>
    </source>
</evidence>
<dbReference type="Pfam" id="PF14019">
    <property type="entry name" value="DUF4235"/>
    <property type="match status" value="1"/>
</dbReference>
<dbReference type="EMBL" id="JAEACQ010000266">
    <property type="protein sequence ID" value="MBL7631320.1"/>
    <property type="molecule type" value="Genomic_DNA"/>
</dbReference>
<name>A0A937UTJ0_9ACTN</name>
<evidence type="ECO:0000313" key="2">
    <source>
        <dbReference type="EMBL" id="MBL7631320.1"/>
    </source>
</evidence>
<sequence length="90" mass="9015">MSRAAKLAYRPVSMVGGIAAGAAAGVVVNRLWTAVSGESEPPSALKSDSNWAKVVLAAALQGAVFAATKTAVDRASAVGFARVTGTWPGD</sequence>
<keyword evidence="1" id="KW-0812">Transmembrane</keyword>
<keyword evidence="3" id="KW-1185">Reference proteome</keyword>
<accession>A0A937UTJ0</accession>
<dbReference type="InterPro" id="IPR025329">
    <property type="entry name" value="DUF4235"/>
</dbReference>
<keyword evidence="1" id="KW-1133">Transmembrane helix</keyword>
<proteinExistence type="predicted"/>
<keyword evidence="1" id="KW-0472">Membrane</keyword>
<reference evidence="2" key="1">
    <citation type="submission" date="2020-12" db="EMBL/GenBank/DDBJ databases">
        <title>Genomic characterization of non-nitrogen-fixing Frankia strains.</title>
        <authorList>
            <person name="Carlos-Shanley C."/>
            <person name="Guerra T."/>
            <person name="Hahn D."/>
        </authorList>
    </citation>
    <scope>NUCLEOTIDE SEQUENCE</scope>
    <source>
        <strain evidence="2">CN6</strain>
    </source>
</reference>
<organism evidence="2 3">
    <name type="scientific">Frankia nepalensis</name>
    <dbReference type="NCBI Taxonomy" id="1836974"/>
    <lineage>
        <taxon>Bacteria</taxon>
        <taxon>Bacillati</taxon>
        <taxon>Actinomycetota</taxon>
        <taxon>Actinomycetes</taxon>
        <taxon>Frankiales</taxon>
        <taxon>Frankiaceae</taxon>
        <taxon>Frankia</taxon>
    </lineage>
</organism>
<dbReference type="Proteomes" id="UP000604475">
    <property type="component" value="Unassembled WGS sequence"/>
</dbReference>
<gene>
    <name evidence="2" type="ORF">I7412_30000</name>
</gene>
<dbReference type="RefSeq" id="WP_203004401.1">
    <property type="nucleotide sequence ID" value="NZ_JADWYU010000212.1"/>
</dbReference>
<feature type="transmembrane region" description="Helical" evidence="1">
    <location>
        <begin position="12"/>
        <end position="32"/>
    </location>
</feature>
<comment type="caution">
    <text evidence="2">The sequence shown here is derived from an EMBL/GenBank/DDBJ whole genome shotgun (WGS) entry which is preliminary data.</text>
</comment>